<evidence type="ECO:0000256" key="3">
    <source>
        <dbReference type="SAM" id="Phobius"/>
    </source>
</evidence>
<feature type="region of interest" description="Disordered" evidence="2">
    <location>
        <begin position="680"/>
        <end position="708"/>
    </location>
</feature>
<feature type="compositionally biased region" description="Polar residues" evidence="2">
    <location>
        <begin position="462"/>
        <end position="471"/>
    </location>
</feature>
<dbReference type="AlphaFoldDB" id="A0AAV9V3R8"/>
<dbReference type="PROSITE" id="PS50006">
    <property type="entry name" value="FHA_DOMAIN"/>
    <property type="match status" value="1"/>
</dbReference>
<organism evidence="5 6">
    <name type="scientific">Orbilia brochopaga</name>
    <dbReference type="NCBI Taxonomy" id="3140254"/>
    <lineage>
        <taxon>Eukaryota</taxon>
        <taxon>Fungi</taxon>
        <taxon>Dikarya</taxon>
        <taxon>Ascomycota</taxon>
        <taxon>Pezizomycotina</taxon>
        <taxon>Orbiliomycetes</taxon>
        <taxon>Orbiliales</taxon>
        <taxon>Orbiliaceae</taxon>
        <taxon>Orbilia</taxon>
    </lineage>
</organism>
<dbReference type="Gene3D" id="2.60.200.20">
    <property type="match status" value="1"/>
</dbReference>
<dbReference type="PANTHER" id="PTHR15715">
    <property type="entry name" value="CENTROSOMAL PROTEIN OF 170 KDA"/>
    <property type="match status" value="1"/>
</dbReference>
<dbReference type="PANTHER" id="PTHR15715:SF46">
    <property type="entry name" value="TO VACUOLE TARGETING VPS64, PUTATIVE (AFU_ORTHOLOGUE AFUA_2G02420)-RELATED"/>
    <property type="match status" value="1"/>
</dbReference>
<keyword evidence="3" id="KW-0472">Membrane</keyword>
<accession>A0AAV9V3R8</accession>
<keyword evidence="3" id="KW-0812">Transmembrane</keyword>
<feature type="compositionally biased region" description="Basic and acidic residues" evidence="2">
    <location>
        <begin position="680"/>
        <end position="690"/>
    </location>
</feature>
<evidence type="ECO:0000256" key="1">
    <source>
        <dbReference type="SAM" id="Coils"/>
    </source>
</evidence>
<dbReference type="InterPro" id="IPR051176">
    <property type="entry name" value="Cent_Immune-Sig_Mod"/>
</dbReference>
<evidence type="ECO:0000313" key="6">
    <source>
        <dbReference type="Proteomes" id="UP001375240"/>
    </source>
</evidence>
<feature type="region of interest" description="Disordered" evidence="2">
    <location>
        <begin position="450"/>
        <end position="485"/>
    </location>
</feature>
<feature type="region of interest" description="Disordered" evidence="2">
    <location>
        <begin position="1"/>
        <end position="185"/>
    </location>
</feature>
<feature type="transmembrane region" description="Helical" evidence="3">
    <location>
        <begin position="734"/>
        <end position="754"/>
    </location>
</feature>
<dbReference type="Proteomes" id="UP001375240">
    <property type="component" value="Unassembled WGS sequence"/>
</dbReference>
<name>A0AAV9V3R8_9PEZI</name>
<feature type="compositionally biased region" description="Low complexity" evidence="2">
    <location>
        <begin position="41"/>
        <end position="88"/>
    </location>
</feature>
<feature type="domain" description="FHA" evidence="4">
    <location>
        <begin position="227"/>
        <end position="285"/>
    </location>
</feature>
<feature type="compositionally biased region" description="Basic and acidic residues" evidence="2">
    <location>
        <begin position="450"/>
        <end position="460"/>
    </location>
</feature>
<proteinExistence type="predicted"/>
<dbReference type="Pfam" id="PF00498">
    <property type="entry name" value="FHA"/>
    <property type="match status" value="1"/>
</dbReference>
<dbReference type="SUPFAM" id="SSF49879">
    <property type="entry name" value="SMAD/FHA domain"/>
    <property type="match status" value="1"/>
</dbReference>
<dbReference type="GO" id="GO:0005737">
    <property type="term" value="C:cytoplasm"/>
    <property type="evidence" value="ECO:0007669"/>
    <property type="project" value="TreeGrafter"/>
</dbReference>
<dbReference type="EMBL" id="JAVHNQ010000003">
    <property type="protein sequence ID" value="KAK6353435.1"/>
    <property type="molecule type" value="Genomic_DNA"/>
</dbReference>
<keyword evidence="1" id="KW-0175">Coiled coil</keyword>
<keyword evidence="3" id="KW-1133">Transmembrane helix</keyword>
<feature type="compositionally biased region" description="Polar residues" evidence="2">
    <location>
        <begin position="18"/>
        <end position="28"/>
    </location>
</feature>
<feature type="compositionally biased region" description="Low complexity" evidence="2">
    <location>
        <begin position="98"/>
        <end position="143"/>
    </location>
</feature>
<comment type="caution">
    <text evidence="5">The sequence shown here is derived from an EMBL/GenBank/DDBJ whole genome shotgun (WGS) entry which is preliminary data.</text>
</comment>
<feature type="compositionally biased region" description="Polar residues" evidence="2">
    <location>
        <begin position="144"/>
        <end position="153"/>
    </location>
</feature>
<reference evidence="5 6" key="1">
    <citation type="submission" date="2019-10" db="EMBL/GenBank/DDBJ databases">
        <authorList>
            <person name="Palmer J.M."/>
        </authorList>
    </citation>
    <scope>NUCLEOTIDE SEQUENCE [LARGE SCALE GENOMIC DNA]</scope>
    <source>
        <strain evidence="5 6">TWF696</strain>
    </source>
</reference>
<dbReference type="CDD" id="cd22679">
    <property type="entry name" value="FHA_SLMAP"/>
    <property type="match status" value="1"/>
</dbReference>
<dbReference type="SMART" id="SM00240">
    <property type="entry name" value="FHA"/>
    <property type="match status" value="1"/>
</dbReference>
<evidence type="ECO:0000259" key="4">
    <source>
        <dbReference type="PROSITE" id="PS50006"/>
    </source>
</evidence>
<sequence length="760" mass="80925">MTAVAASPPSFPRAGWSNGASSMHTQMTPDEVSRLLMPPRSKSQSAIPSTSSSTSSSAASSLSAASLSSASSSSTTASSLLSAQKSSLVGQQLPPRPSSSASSTSSVSSISSATMSGSTANTSTPASSNPSPNNSEPNTPINSATNTMNSGPSWTGGGKRKAARNGVSSSSNSSSSRESNMKNSGNASTALNAAISTGGTGSFLMLLPLNGTFERKVIPLPFYPDVLRIGRQTNAKTVPTQSNGFFDSKVLSRQHAEVWAEKGTGRVFIRDVKSSNGTFVNGTRLSPENRDSEPHEIRAEDILELGIDIVGEDNKTIVHHKVAARVQHAGFHQTQSAVANAGNFDLNFGDIDPTVGGGLMAPPLNHVQTISNVTGGRGRSNSQTSRGGPMAFLPNGLVGLQRQGNQLMSGMPITIETIAKRLNYEMQQARAQQQELKKAHEYFDATLAKQHKDEEQKAENKPSAQAPQQPSDAIKDSESKHAGVEEAELPVPIEQIESWTQLKFPGRPPSQILTLVAVLADTKRDLEAKSLRVQELEDNLLKERSAREVAEGRIEKLELAVLKATQTAEAEVVKVPIVVEQIGDGHQDLVPDVPDVGEGLDKALTPEPVVVDNDMQKRLDKLMADLHAAQAEAETLKQSLQACETDRSCAQKSISQLVDECKREEEARIKAEKALEKIQKQQKKKEKDGQKVANGSSTPKAEAKSENTENGAAAALAIKDRSLLLQQRHFGTPLASFFGVVVVGVTVMVVLNSWTKGEKP</sequence>
<evidence type="ECO:0000256" key="2">
    <source>
        <dbReference type="SAM" id="MobiDB-lite"/>
    </source>
</evidence>
<gene>
    <name evidence="5" type="ORF">TWF696_005398</name>
</gene>
<dbReference type="InterPro" id="IPR000253">
    <property type="entry name" value="FHA_dom"/>
</dbReference>
<evidence type="ECO:0000313" key="5">
    <source>
        <dbReference type="EMBL" id="KAK6353435.1"/>
    </source>
</evidence>
<keyword evidence="6" id="KW-1185">Reference proteome</keyword>
<feature type="compositionally biased region" description="Basic and acidic residues" evidence="2">
    <location>
        <begin position="473"/>
        <end position="484"/>
    </location>
</feature>
<feature type="coiled-coil region" evidence="1">
    <location>
        <begin position="519"/>
        <end position="567"/>
    </location>
</feature>
<feature type="compositionally biased region" description="Low complexity" evidence="2">
    <location>
        <begin position="168"/>
        <end position="184"/>
    </location>
</feature>
<dbReference type="InterPro" id="IPR008984">
    <property type="entry name" value="SMAD_FHA_dom_sf"/>
</dbReference>
<protein>
    <recommendedName>
        <fullName evidence="4">FHA domain-containing protein</fullName>
    </recommendedName>
</protein>